<evidence type="ECO:0000313" key="3">
    <source>
        <dbReference type="EMBL" id="AWL29235.1"/>
    </source>
</evidence>
<protein>
    <submittedName>
        <fullName evidence="3">Lytic transglycosylase domain-containing protein</fullName>
    </submittedName>
</protein>
<accession>A0A2S2FEK2</accession>
<dbReference type="InterPro" id="IPR041398">
    <property type="entry name" value="DdrB_dom"/>
</dbReference>
<evidence type="ECO:0000256" key="1">
    <source>
        <dbReference type="SAM" id="Coils"/>
    </source>
</evidence>
<evidence type="ECO:0000313" key="4">
    <source>
        <dbReference type="Proteomes" id="UP000245977"/>
    </source>
</evidence>
<dbReference type="Pfam" id="PF18763">
    <property type="entry name" value="ddrB-ParB"/>
    <property type="match status" value="1"/>
</dbReference>
<keyword evidence="4" id="KW-1185">Reference proteome</keyword>
<organism evidence="3 4">
    <name type="scientific">Acinetobacter defluvii</name>
    <dbReference type="NCBI Taxonomy" id="1871111"/>
    <lineage>
        <taxon>Bacteria</taxon>
        <taxon>Pseudomonadati</taxon>
        <taxon>Pseudomonadota</taxon>
        <taxon>Gammaproteobacteria</taxon>
        <taxon>Moraxellales</taxon>
        <taxon>Moraxellaceae</taxon>
        <taxon>Acinetobacter</taxon>
    </lineage>
</organism>
<reference evidence="3" key="1">
    <citation type="submission" date="2019-08" db="EMBL/GenBank/DDBJ databases">
        <title>The complete genome of Acinetobacter defluvii strain WCHAD010030.</title>
        <authorList>
            <person name="Hu Y."/>
            <person name="Qin J."/>
            <person name="Feng Y."/>
            <person name="Zong Z."/>
        </authorList>
    </citation>
    <scope>NUCLEOTIDE SEQUENCE</scope>
    <source>
        <strain evidence="3">WCHA30</strain>
    </source>
</reference>
<dbReference type="AlphaFoldDB" id="A0A2S2FEK2"/>
<dbReference type="Proteomes" id="UP000245977">
    <property type="component" value="Chromosome"/>
</dbReference>
<proteinExistence type="predicted"/>
<dbReference type="STRING" id="1871111.GCA_001704615_01421"/>
<keyword evidence="1" id="KW-0175">Coiled coil</keyword>
<dbReference type="SUPFAM" id="SSF53955">
    <property type="entry name" value="Lysozyme-like"/>
    <property type="match status" value="1"/>
</dbReference>
<dbReference type="InterPro" id="IPR023346">
    <property type="entry name" value="Lysozyme-like_dom_sf"/>
</dbReference>
<dbReference type="Gene3D" id="1.10.530.10">
    <property type="match status" value="1"/>
</dbReference>
<feature type="coiled-coil region" evidence="1">
    <location>
        <begin position="953"/>
        <end position="980"/>
    </location>
</feature>
<feature type="domain" description="DdrB-like" evidence="2">
    <location>
        <begin position="566"/>
        <end position="694"/>
    </location>
</feature>
<sequence>MSNWLSEFSGEEQQQVDTLNAIGIAHKPTQQKTPGLWDGAALAVPKGMVAGTIKVIDTVAKPFERIKDHVQYAYEDIEKNGIDGGINVADPSFSEVHEAKNKVRKQALVSEIEQLQDAENTGTIGNIGFSLGDYVTRAVLGSPLGVIGAASTTGLSETNFVYDNLTTKGVDEGTALKVALTDGVIAGGATALPITYGFKGTKGLLADAGLSIGGATGIMTAGQWVSGDILESAGYDQQAKYYEITKQSVGTNFILNTIFFGGARGLKHIQQRNLNESVDAEIQSLDADTALARQDLAEHTLVANELDLDNISTPVRTTDPIQHNNNLVNLDTARSQIESGQPVNVPHNVQGAPKTIVLTASRVASYTNKPWAKTIATEAEKRGIDPINAVVISHIETGGTFDPKIQPKDRNGKLLSSAKGLYQTLDSTFDSMGGGDRWNGNDQIRAGLNYYQHNAKIFKNKFNRDPSGLEVYFMHFFGEGGGPVFLKAGDDELFVNVATRWSKTYKNKKTGRMITAAEQGASITKSHGFNGMTVGQVKAKYQKRWNDIAKKYGGDGSNIQTVHAMDNTSYDVSYDVKPLGELIASNDTAYGVNPRYPAELQPRDRTREASRQQIESMANDLKPELLGESYKLSDGAPIIGFDNVVESGNGRTLAINRAYETGKAEAYRQFVSDFAAARGLDISGIENPVLVRTRLTDTNRADFAKLANQSDVAQFSATERAKTDADRLPDSSLLKINNDGSINLESSMDFVRGFVDQLPQSERATAITPEGRLSQEGKRRIESALVQRTYGDSNLVTRLAENLDEDGKNILNSLLRAAPQLAQLADLVKQGGRHQNTIASDLAQATQKYSDIKASGSNIRDYLDQGQLIDDGLSAGARDFLNVFDSNKRSAKAIGDNIQSKINEVEAMGDPRQGSLFGESPEEKAALEIITNNPDQQITVSRTKPDGEVEEITMTLRERLDELDAEAKAAEQDVLAAQTALTCALQFGV</sequence>
<dbReference type="OrthoDB" id="9814088at2"/>
<dbReference type="EMBL" id="CP029397">
    <property type="protein sequence ID" value="AWL29235.1"/>
    <property type="molecule type" value="Genomic_DNA"/>
</dbReference>
<name>A0A2S2FEK2_9GAMM</name>
<dbReference type="KEGG" id="adv:DJ533_11985"/>
<gene>
    <name evidence="3" type="ORF">DJ533_11985</name>
</gene>
<dbReference type="RefSeq" id="WP_065992771.1">
    <property type="nucleotide sequence ID" value="NZ_CP029397.2"/>
</dbReference>
<evidence type="ECO:0000259" key="2">
    <source>
        <dbReference type="Pfam" id="PF18763"/>
    </source>
</evidence>